<keyword evidence="5" id="KW-1185">Reference proteome</keyword>
<keyword evidence="2" id="KW-0812">Transmembrane</keyword>
<evidence type="ECO:0000313" key="5">
    <source>
        <dbReference type="Proteomes" id="UP000830434"/>
    </source>
</evidence>
<feature type="compositionally biased region" description="Acidic residues" evidence="1">
    <location>
        <begin position="1"/>
        <end position="15"/>
    </location>
</feature>
<evidence type="ECO:0000256" key="2">
    <source>
        <dbReference type="SAM" id="Phobius"/>
    </source>
</evidence>
<feature type="transmembrane region" description="Helical" evidence="2">
    <location>
        <begin position="91"/>
        <end position="107"/>
    </location>
</feature>
<reference evidence="4" key="1">
    <citation type="submission" date="2022-04" db="EMBL/GenBank/DDBJ databases">
        <title>Diverse halophilic archaea isolated from saline environments.</title>
        <authorList>
            <person name="Cui H.-L."/>
        </authorList>
    </citation>
    <scope>NUCLEOTIDE SEQUENCE</scope>
    <source>
        <strain evidence="4">XZYJT40</strain>
    </source>
</reference>
<evidence type="ECO:0000256" key="1">
    <source>
        <dbReference type="SAM" id="MobiDB-lite"/>
    </source>
</evidence>
<proteinExistence type="predicted"/>
<feature type="compositionally biased region" description="Acidic residues" evidence="1">
    <location>
        <begin position="118"/>
        <end position="147"/>
    </location>
</feature>
<protein>
    <recommendedName>
        <fullName evidence="3">DUF7322 domain-containing protein</fullName>
    </recommendedName>
</protein>
<name>A0A8U0IH50_9EURY</name>
<dbReference type="InterPro" id="IPR055746">
    <property type="entry name" value="DUF7322"/>
</dbReference>
<keyword evidence="2" id="KW-0472">Membrane</keyword>
<evidence type="ECO:0000313" key="4">
    <source>
        <dbReference type="EMBL" id="UPV99398.1"/>
    </source>
</evidence>
<organism evidence="4 5">
    <name type="scientific">Halorussus gelatinilyticus</name>
    <dbReference type="NCBI Taxonomy" id="2937524"/>
    <lineage>
        <taxon>Archaea</taxon>
        <taxon>Methanobacteriati</taxon>
        <taxon>Methanobacteriota</taxon>
        <taxon>Stenosarchaea group</taxon>
        <taxon>Halobacteria</taxon>
        <taxon>Halobacteriales</taxon>
        <taxon>Haladaptataceae</taxon>
        <taxon>Halorussus</taxon>
    </lineage>
</organism>
<dbReference type="KEGG" id="haxz:M0R88_12795"/>
<feature type="compositionally biased region" description="Acidic residues" evidence="1">
    <location>
        <begin position="160"/>
        <end position="174"/>
    </location>
</feature>
<dbReference type="GeneID" id="72190748"/>
<accession>A0A8U0IH50</accession>
<feature type="compositionally biased region" description="Low complexity" evidence="1">
    <location>
        <begin position="148"/>
        <end position="159"/>
    </location>
</feature>
<dbReference type="Proteomes" id="UP000830434">
    <property type="component" value="Chromosome"/>
</dbReference>
<sequence>MASDDSTPDDSDDSVAELLPEDPPQAEADLLPDDPSADLGPDPPRVPDTSQSEADAELKRRFWSLVFVFNVALFGVSLGLMLVAFEGRLRLGGAMVAVGAVAFLRGWRGYRKARSDADDGADDEPDAEGDDEADTDASESSEPDDSDASSSADSGSAGLDDLDAAGSDDAETTDGELQKD</sequence>
<dbReference type="Pfam" id="PF24008">
    <property type="entry name" value="DUF7322"/>
    <property type="match status" value="1"/>
</dbReference>
<keyword evidence="2" id="KW-1133">Transmembrane helix</keyword>
<dbReference type="EMBL" id="CP096658">
    <property type="protein sequence ID" value="UPV99398.1"/>
    <property type="molecule type" value="Genomic_DNA"/>
</dbReference>
<dbReference type="RefSeq" id="WP_248653891.1">
    <property type="nucleotide sequence ID" value="NZ_CP096658.1"/>
</dbReference>
<feature type="domain" description="DUF7322" evidence="3">
    <location>
        <begin position="52"/>
        <end position="112"/>
    </location>
</feature>
<feature type="region of interest" description="Disordered" evidence="1">
    <location>
        <begin position="1"/>
        <end position="53"/>
    </location>
</feature>
<gene>
    <name evidence="4" type="ORF">M0R88_12795</name>
</gene>
<feature type="transmembrane region" description="Helical" evidence="2">
    <location>
        <begin position="62"/>
        <end position="85"/>
    </location>
</feature>
<dbReference type="AlphaFoldDB" id="A0A8U0IH50"/>
<evidence type="ECO:0000259" key="3">
    <source>
        <dbReference type="Pfam" id="PF24008"/>
    </source>
</evidence>
<feature type="region of interest" description="Disordered" evidence="1">
    <location>
        <begin position="113"/>
        <end position="180"/>
    </location>
</feature>